<keyword evidence="1" id="KW-0812">Transmembrane</keyword>
<dbReference type="AlphaFoldDB" id="C9YSV8"/>
<feature type="transmembrane region" description="Helical" evidence="1">
    <location>
        <begin position="6"/>
        <end position="25"/>
    </location>
</feature>
<protein>
    <submittedName>
        <fullName evidence="3">Putative membrane protein</fullName>
    </submittedName>
</protein>
<keyword evidence="1" id="KW-1133">Transmembrane helix</keyword>
<name>C9YSV8_STRSW</name>
<organism evidence="3 4">
    <name type="scientific">Streptomyces scabiei (strain 87.22)</name>
    <dbReference type="NCBI Taxonomy" id="680198"/>
    <lineage>
        <taxon>Bacteria</taxon>
        <taxon>Bacillati</taxon>
        <taxon>Actinomycetota</taxon>
        <taxon>Actinomycetes</taxon>
        <taxon>Kitasatosporales</taxon>
        <taxon>Streptomycetaceae</taxon>
        <taxon>Streptomyces</taxon>
    </lineage>
</organism>
<evidence type="ECO:0000313" key="4">
    <source>
        <dbReference type="Proteomes" id="UP000001444"/>
    </source>
</evidence>
<dbReference type="HOGENOM" id="CLU_160525_1_1_11"/>
<sequence length="95" mass="9820">MTTAETVITAAGWCGAGLLLAAYAMASTERIAGGGRAFQLLNLFGATALTVNSGYHQAWPSALLNTAWIAIGLTVLVRRPPQATETPPGRAPEVP</sequence>
<accession>C9YSV8</accession>
<dbReference type="GeneID" id="24308792"/>
<dbReference type="STRING" id="680198.SCAB_4291"/>
<dbReference type="EMBL" id="FN554889">
    <property type="protein sequence ID" value="CBG67633.1"/>
    <property type="molecule type" value="Genomic_DNA"/>
</dbReference>
<evidence type="ECO:0000313" key="3">
    <source>
        <dbReference type="EMBL" id="CBG67633.1"/>
    </source>
</evidence>
<gene>
    <name evidence="3" type="ordered locus">SCAB_4291</name>
</gene>
<dbReference type="eggNOG" id="ENOG50339N0">
    <property type="taxonomic scope" value="Bacteria"/>
</dbReference>
<proteinExistence type="predicted"/>
<feature type="domain" description="CBU-0592-like" evidence="2">
    <location>
        <begin position="9"/>
        <end position="79"/>
    </location>
</feature>
<dbReference type="InterPro" id="IPR058058">
    <property type="entry name" value="CBU_0592-like"/>
</dbReference>
<evidence type="ECO:0000259" key="2">
    <source>
        <dbReference type="Pfam" id="PF26604"/>
    </source>
</evidence>
<keyword evidence="4" id="KW-1185">Reference proteome</keyword>
<dbReference type="RefSeq" id="WP_012998370.1">
    <property type="nucleotide sequence ID" value="NC_013929.1"/>
</dbReference>
<dbReference type="Proteomes" id="UP000001444">
    <property type="component" value="Chromosome"/>
</dbReference>
<dbReference type="KEGG" id="scb:SCAB_4291"/>
<evidence type="ECO:0000256" key="1">
    <source>
        <dbReference type="SAM" id="Phobius"/>
    </source>
</evidence>
<feature type="transmembrane region" description="Helical" evidence="1">
    <location>
        <begin position="61"/>
        <end position="77"/>
    </location>
</feature>
<reference evidence="3 4" key="1">
    <citation type="journal article" date="2010" name="Mol. Plant Microbe Interact.">
        <title>Streptomyces scabies 87-22 contains a coronafacic acid-like biosynthetic cluster that contributes to plant-microbe interactions.</title>
        <authorList>
            <person name="Bignell D.R."/>
            <person name="Seipke R.F."/>
            <person name="Huguet-Tapia J.C."/>
            <person name="Chambers A.H."/>
            <person name="Parry R.J."/>
            <person name="Loria R."/>
        </authorList>
    </citation>
    <scope>NUCLEOTIDE SEQUENCE [LARGE SCALE GENOMIC DNA]</scope>
    <source>
        <strain evidence="3 4">87.22</strain>
    </source>
</reference>
<dbReference type="Pfam" id="PF26604">
    <property type="entry name" value="CBU_0592"/>
    <property type="match status" value="1"/>
</dbReference>
<dbReference type="NCBIfam" id="NF047864">
    <property type="entry name" value="CBU_0592_membra"/>
    <property type="match status" value="1"/>
</dbReference>
<keyword evidence="1" id="KW-0472">Membrane</keyword>